<feature type="region of interest" description="Disordered" evidence="14">
    <location>
        <begin position="262"/>
        <end position="291"/>
    </location>
</feature>
<feature type="domain" description="HIT-type" evidence="15">
    <location>
        <begin position="15"/>
        <end position="49"/>
    </location>
</feature>
<dbReference type="GO" id="GO:0000492">
    <property type="term" value="P:box C/D snoRNP assembly"/>
    <property type="evidence" value="ECO:0007669"/>
    <property type="project" value="TreeGrafter"/>
</dbReference>
<dbReference type="SUPFAM" id="SSF144232">
    <property type="entry name" value="HIT/MYND zinc finger-like"/>
    <property type="match status" value="1"/>
</dbReference>
<dbReference type="InterPro" id="IPR051639">
    <property type="entry name" value="BCD1"/>
</dbReference>
<keyword evidence="2" id="KW-0690">Ribosome biogenesis</keyword>
<reference evidence="16" key="1">
    <citation type="submission" date="2015-12" db="EMBL/GenBank/DDBJ databases">
        <title>De novo transcriptome assembly of four potential Pierce s Disease insect vectors from Arizona vineyards.</title>
        <authorList>
            <person name="Tassone E.E."/>
        </authorList>
    </citation>
    <scope>NUCLEOTIDE SEQUENCE</scope>
</reference>
<organism evidence="16">
    <name type="scientific">Clastoptera arizonana</name>
    <name type="common">Arizona spittle bug</name>
    <dbReference type="NCBI Taxonomy" id="38151"/>
    <lineage>
        <taxon>Eukaryota</taxon>
        <taxon>Metazoa</taxon>
        <taxon>Ecdysozoa</taxon>
        <taxon>Arthropoda</taxon>
        <taxon>Hexapoda</taxon>
        <taxon>Insecta</taxon>
        <taxon>Pterygota</taxon>
        <taxon>Neoptera</taxon>
        <taxon>Paraneoptera</taxon>
        <taxon>Hemiptera</taxon>
        <taxon>Auchenorrhyncha</taxon>
        <taxon>Cercopoidea</taxon>
        <taxon>Clastopteridae</taxon>
        <taxon>Clastoptera</taxon>
    </lineage>
</organism>
<dbReference type="Pfam" id="PF25790">
    <property type="entry name" value="BCD1"/>
    <property type="match status" value="1"/>
</dbReference>
<keyword evidence="1" id="KW-1017">Isopeptide bond</keyword>
<dbReference type="InterPro" id="IPR057721">
    <property type="entry name" value="BCD1_alpha/beta"/>
</dbReference>
<evidence type="ECO:0000256" key="10">
    <source>
        <dbReference type="ARBA" id="ARBA00061949"/>
    </source>
</evidence>
<dbReference type="Gene3D" id="3.30.60.190">
    <property type="match status" value="1"/>
</dbReference>
<dbReference type="GO" id="GO:0048254">
    <property type="term" value="P:snoRNA localization"/>
    <property type="evidence" value="ECO:0007669"/>
    <property type="project" value="TreeGrafter"/>
</dbReference>
<dbReference type="PANTHER" id="PTHR13483:SF3">
    <property type="entry name" value="BOX C_D SNORNA PROTEIN 1"/>
    <property type="match status" value="1"/>
</dbReference>
<dbReference type="Pfam" id="PF04438">
    <property type="entry name" value="zf-HIT"/>
    <property type="match status" value="1"/>
</dbReference>
<evidence type="ECO:0000256" key="5">
    <source>
        <dbReference type="ARBA" id="ARBA00022771"/>
    </source>
</evidence>
<dbReference type="PANTHER" id="PTHR13483">
    <property type="entry name" value="BOX C_D SNORNA PROTEIN 1-RELATED"/>
    <property type="match status" value="1"/>
</dbReference>
<sequence>MEDTKKSVFRSLGHCEVCGQNDAKYVCPKCEVRSCCLSCVKLHKKELDCDGIRDRVKYKPINKFGTLELQNDYILLEEMSRNVDALHKDPTKRYSRRNVSLPIQLYKLQKAALLREVTLQFLPQHFSRHQTNTTYLNWKTNELFWKIDWIFPLANDYKLTDTKILDTTKLATALDKVLESQSKSSKLQFYQSADTSEIIALLKGERVAGGKRFFELDLSITLQENFQGKVIIEYPVIVVVLRDHKYMFDIIDPDEEENIIKENNKRRENKQSLENKESNEQNKDGKNDDIVKNNNFLFSTNNDIQMETDSVEEVEEVSSISYEFDY</sequence>
<evidence type="ECO:0000256" key="13">
    <source>
        <dbReference type="PROSITE-ProRule" id="PRU00453"/>
    </source>
</evidence>
<evidence type="ECO:0000259" key="15">
    <source>
        <dbReference type="PROSITE" id="PS51083"/>
    </source>
</evidence>
<evidence type="ECO:0000256" key="9">
    <source>
        <dbReference type="ARBA" id="ARBA00049654"/>
    </source>
</evidence>
<dbReference type="GO" id="GO:0005634">
    <property type="term" value="C:nucleus"/>
    <property type="evidence" value="ECO:0007669"/>
    <property type="project" value="TreeGrafter"/>
</dbReference>
<evidence type="ECO:0000256" key="14">
    <source>
        <dbReference type="SAM" id="MobiDB-lite"/>
    </source>
</evidence>
<evidence type="ECO:0000256" key="7">
    <source>
        <dbReference type="ARBA" id="ARBA00022843"/>
    </source>
</evidence>
<dbReference type="GO" id="GO:0008270">
    <property type="term" value="F:zinc ion binding"/>
    <property type="evidence" value="ECO:0007669"/>
    <property type="project" value="UniProtKB-UniRule"/>
</dbReference>
<keyword evidence="7" id="KW-0832">Ubl conjugation</keyword>
<dbReference type="PROSITE" id="PS51083">
    <property type="entry name" value="ZF_HIT"/>
    <property type="match status" value="1"/>
</dbReference>
<keyword evidence="5 13" id="KW-0863">Zinc-finger</keyword>
<evidence type="ECO:0000256" key="1">
    <source>
        <dbReference type="ARBA" id="ARBA00022499"/>
    </source>
</evidence>
<evidence type="ECO:0000256" key="8">
    <source>
        <dbReference type="ARBA" id="ARBA00049598"/>
    </source>
</evidence>
<dbReference type="GO" id="GO:0070761">
    <property type="term" value="C:pre-snoRNP complex"/>
    <property type="evidence" value="ECO:0007669"/>
    <property type="project" value="TreeGrafter"/>
</dbReference>
<evidence type="ECO:0000256" key="2">
    <source>
        <dbReference type="ARBA" id="ARBA00022517"/>
    </source>
</evidence>
<accession>A0A1B6C7I4</accession>
<evidence type="ECO:0000256" key="12">
    <source>
        <dbReference type="ARBA" id="ARBA00077531"/>
    </source>
</evidence>
<keyword evidence="3" id="KW-0597">Phosphoprotein</keyword>
<comment type="function">
    <text evidence="8">Required for box C/D snoRNAs accumulation involved in snoRNA processing, snoRNA transport to the nucleolus and ribosome biogenesis.</text>
</comment>
<dbReference type="EMBL" id="GEDC01027845">
    <property type="protein sequence ID" value="JAS09453.1"/>
    <property type="molecule type" value="Transcribed_RNA"/>
</dbReference>
<evidence type="ECO:0000256" key="6">
    <source>
        <dbReference type="ARBA" id="ARBA00022833"/>
    </source>
</evidence>
<proteinExistence type="inferred from homology"/>
<comment type="subunit">
    <text evidence="10">Interacts with FBL, SNU13, NOP58, NUFIP1, RUVBL1, RUVBL2 and TAF9. Interacts (via HIT-type zinc finger) with the RUVBL1/RUVBL2 complex in the presence of ADP.</text>
</comment>
<evidence type="ECO:0000313" key="16">
    <source>
        <dbReference type="EMBL" id="JAS09453.1"/>
    </source>
</evidence>
<dbReference type="GO" id="GO:0000463">
    <property type="term" value="P:maturation of LSU-rRNA from tricistronic rRNA transcript (SSU-rRNA, 5.8S rRNA, LSU-rRNA)"/>
    <property type="evidence" value="ECO:0007669"/>
    <property type="project" value="TreeGrafter"/>
</dbReference>
<keyword evidence="6" id="KW-0862">Zinc</keyword>
<dbReference type="CDD" id="cd23023">
    <property type="entry name" value="zf-HIT_BCD1"/>
    <property type="match status" value="1"/>
</dbReference>
<gene>
    <name evidence="16" type="ORF">g.11744</name>
</gene>
<dbReference type="InterPro" id="IPR007529">
    <property type="entry name" value="Znf_HIT"/>
</dbReference>
<keyword evidence="4" id="KW-0479">Metal-binding</keyword>
<dbReference type="FunFam" id="3.30.60.190:FF:000001">
    <property type="entry name" value="box C/D snoRNA protein 1"/>
    <property type="match status" value="1"/>
</dbReference>
<evidence type="ECO:0000256" key="3">
    <source>
        <dbReference type="ARBA" id="ARBA00022553"/>
    </source>
</evidence>
<protein>
    <recommendedName>
        <fullName evidence="11">Box C/D snoRNA protein 1</fullName>
    </recommendedName>
    <alternativeName>
        <fullName evidence="12">Zinc finger HIT domain-containing protein 6</fullName>
    </alternativeName>
</protein>
<evidence type="ECO:0000256" key="4">
    <source>
        <dbReference type="ARBA" id="ARBA00022723"/>
    </source>
</evidence>
<comment type="similarity">
    <text evidence="9">Belongs to the BCD1 family.</text>
</comment>
<name>A0A1B6C7I4_9HEMI</name>
<evidence type="ECO:0000256" key="11">
    <source>
        <dbReference type="ARBA" id="ARBA00068630"/>
    </source>
</evidence>
<dbReference type="AlphaFoldDB" id="A0A1B6C7I4"/>